<dbReference type="Gene3D" id="2.30.30.1190">
    <property type="match status" value="1"/>
</dbReference>
<dbReference type="AlphaFoldDB" id="A0A6J2WT56"/>
<feature type="region of interest" description="Disordered" evidence="13">
    <location>
        <begin position="66"/>
        <end position="85"/>
    </location>
</feature>
<feature type="domain" description="G-patch" evidence="15">
    <location>
        <begin position="326"/>
        <end position="372"/>
    </location>
</feature>
<evidence type="ECO:0000313" key="16">
    <source>
        <dbReference type="Proteomes" id="UP000504632"/>
    </source>
</evidence>
<keyword evidence="5 11" id="KW-0863">Zinc-finger</keyword>
<dbReference type="Pfam" id="PF01585">
    <property type="entry name" value="G-patch"/>
    <property type="match status" value="1"/>
</dbReference>
<feature type="compositionally biased region" description="Acidic residues" evidence="13">
    <location>
        <begin position="120"/>
        <end position="137"/>
    </location>
</feature>
<reference evidence="17" key="1">
    <citation type="submission" date="2025-08" db="UniProtKB">
        <authorList>
            <consortium name="RefSeq"/>
        </authorList>
    </citation>
    <scope>IDENTIFICATION</scope>
</reference>
<evidence type="ECO:0000256" key="4">
    <source>
        <dbReference type="ARBA" id="ARBA00022723"/>
    </source>
</evidence>
<dbReference type="CDD" id="cd20384">
    <property type="entry name" value="Tudor_ZGPAT"/>
    <property type="match status" value="1"/>
</dbReference>
<dbReference type="SMART" id="SM00356">
    <property type="entry name" value="ZnF_C3H1"/>
    <property type="match status" value="1"/>
</dbReference>
<dbReference type="PANTHER" id="PTHR46297">
    <property type="entry name" value="ZINC FINGER CCCH-TYPE WITH G PATCH DOMAIN-CONTAINING PROTEIN"/>
    <property type="match status" value="1"/>
</dbReference>
<evidence type="ECO:0000256" key="9">
    <source>
        <dbReference type="ARBA" id="ARBA00023163"/>
    </source>
</evidence>
<keyword evidence="3" id="KW-0678">Repressor</keyword>
<evidence type="ECO:0000256" key="11">
    <source>
        <dbReference type="PROSITE-ProRule" id="PRU00723"/>
    </source>
</evidence>
<keyword evidence="8" id="KW-0238">DNA-binding</keyword>
<evidence type="ECO:0000256" key="7">
    <source>
        <dbReference type="ARBA" id="ARBA00023015"/>
    </source>
</evidence>
<feature type="domain" description="C3H1-type" evidence="14">
    <location>
        <begin position="183"/>
        <end position="209"/>
    </location>
</feature>
<evidence type="ECO:0000259" key="14">
    <source>
        <dbReference type="PROSITE" id="PS50103"/>
    </source>
</evidence>
<evidence type="ECO:0000256" key="1">
    <source>
        <dbReference type="ARBA" id="ARBA00004123"/>
    </source>
</evidence>
<dbReference type="InterPro" id="IPR000467">
    <property type="entry name" value="G_patch_dom"/>
</dbReference>
<dbReference type="SUPFAM" id="SSF90229">
    <property type="entry name" value="CCCH zinc finger"/>
    <property type="match status" value="1"/>
</dbReference>
<dbReference type="FunCoup" id="A0A6J2WT56">
    <property type="interactions" value="1366"/>
</dbReference>
<organism evidence="16 17">
    <name type="scientific">Chanos chanos</name>
    <name type="common">Milkfish</name>
    <name type="synonym">Mugil chanos</name>
    <dbReference type="NCBI Taxonomy" id="29144"/>
    <lineage>
        <taxon>Eukaryota</taxon>
        <taxon>Metazoa</taxon>
        <taxon>Chordata</taxon>
        <taxon>Craniata</taxon>
        <taxon>Vertebrata</taxon>
        <taxon>Euteleostomi</taxon>
        <taxon>Actinopterygii</taxon>
        <taxon>Neopterygii</taxon>
        <taxon>Teleostei</taxon>
        <taxon>Ostariophysi</taxon>
        <taxon>Gonorynchiformes</taxon>
        <taxon>Chanidae</taxon>
        <taxon>Chanos</taxon>
    </lineage>
</organism>
<dbReference type="GO" id="GO:0008270">
    <property type="term" value="F:zinc ion binding"/>
    <property type="evidence" value="ECO:0007669"/>
    <property type="project" value="UniProtKB-KW"/>
</dbReference>
<dbReference type="PROSITE" id="PS50174">
    <property type="entry name" value="G_PATCH"/>
    <property type="match status" value="1"/>
</dbReference>
<dbReference type="SMART" id="SM00443">
    <property type="entry name" value="G_patch"/>
    <property type="match status" value="1"/>
</dbReference>
<evidence type="ECO:0000256" key="10">
    <source>
        <dbReference type="ARBA" id="ARBA00023242"/>
    </source>
</evidence>
<accession>A0A6J2WT56</accession>
<feature type="region of interest" description="Disordered" evidence="13">
    <location>
        <begin position="417"/>
        <end position="443"/>
    </location>
</feature>
<dbReference type="FunFam" id="2.30.30.1190:FF:000001">
    <property type="entry name" value="zinc finger CCCH-type with G patch domain-containing protein"/>
    <property type="match status" value="1"/>
</dbReference>
<proteinExistence type="predicted"/>
<sequence length="524" mass="58006">MDEGSLRAAIEAYQIQLQQVEAALCAGVDSAQQTDLLKLKEDILQLIELTESSLVSVKKSQLLASLEESSTPRPVAQETSELSGQRDHLDNEFTVFYSEVAGLSGTASEGGETATHDKVEEDDSDDREEEYEEEEELSGTKVQAPYRSSWGTLEYHNAMVVGSEEPDGDEAQVRVLYLYPTHKAMKPCQFFLEGKCRFMDNCRFSHGEVVHVSELREFLAVDLTALEVGSSCLAKHHDGLWFPAKITDIDGGFYTVKFDSLLLKEAVLEADAVIPPMRQEEQPSSESEDDDGEDFDAAYAKVFNVGKDESCAMASSSALGGWEVHTRGIGSKLMLKMGYEFGKGLGKSLEGRVEPVQALVLPKGRSLDQCAEFTQKKTQAALAKDGSTGTKRKQKKRQISSQKTQHNVFDFLNSKLGDAEPAASPQQSLPTAGKEDAYRGGKTTKKSLNVRLFQAAEKMAQTEKEIQRLTESLKRRNGRDAAVISRLEERLCASRNALQQLKAQEQSIIHQQKKADTHKKMTEF</sequence>
<dbReference type="GeneID" id="115827678"/>
<dbReference type="InterPro" id="IPR041367">
    <property type="entry name" value="Znf-CCCH_4"/>
</dbReference>
<dbReference type="Pfam" id="PF18044">
    <property type="entry name" value="zf-CCCH_4"/>
    <property type="match status" value="1"/>
</dbReference>
<evidence type="ECO:0000259" key="15">
    <source>
        <dbReference type="PROSITE" id="PS50174"/>
    </source>
</evidence>
<evidence type="ECO:0000256" key="3">
    <source>
        <dbReference type="ARBA" id="ARBA00022491"/>
    </source>
</evidence>
<feature type="compositionally biased region" description="Polar residues" evidence="13">
    <location>
        <begin position="67"/>
        <end position="83"/>
    </location>
</feature>
<keyword evidence="7" id="KW-0805">Transcription regulation</keyword>
<feature type="region of interest" description="Disordered" evidence="13">
    <location>
        <begin position="380"/>
        <end position="404"/>
    </location>
</feature>
<evidence type="ECO:0000256" key="6">
    <source>
        <dbReference type="ARBA" id="ARBA00022833"/>
    </source>
</evidence>
<evidence type="ECO:0000256" key="13">
    <source>
        <dbReference type="SAM" id="MobiDB-lite"/>
    </source>
</evidence>
<dbReference type="GO" id="GO:0001227">
    <property type="term" value="F:DNA-binding transcription repressor activity, RNA polymerase II-specific"/>
    <property type="evidence" value="ECO:0007669"/>
    <property type="project" value="TreeGrafter"/>
</dbReference>
<evidence type="ECO:0000313" key="17">
    <source>
        <dbReference type="RefSeq" id="XP_030647440.1"/>
    </source>
</evidence>
<keyword evidence="4 11" id="KW-0479">Metal-binding</keyword>
<gene>
    <name evidence="17" type="primary">zgpat</name>
</gene>
<feature type="region of interest" description="Disordered" evidence="13">
    <location>
        <begin position="105"/>
        <end position="142"/>
    </location>
</feature>
<dbReference type="PANTHER" id="PTHR46297:SF1">
    <property type="entry name" value="ZINC FINGER CCCH-TYPE WITH G PATCH DOMAIN-CONTAINING PROTEIN"/>
    <property type="match status" value="1"/>
</dbReference>
<dbReference type="RefSeq" id="XP_030647440.1">
    <property type="nucleotide sequence ID" value="XM_030791580.1"/>
</dbReference>
<feature type="zinc finger region" description="C3H1-type" evidence="11">
    <location>
        <begin position="183"/>
        <end position="209"/>
    </location>
</feature>
<keyword evidence="9" id="KW-0804">Transcription</keyword>
<feature type="coiled-coil region" evidence="12">
    <location>
        <begin position="445"/>
        <end position="479"/>
    </location>
</feature>
<protein>
    <recommendedName>
        <fullName evidence="2">Zinc finger CCCH-type with G patch domain-containing protein</fullName>
    </recommendedName>
</protein>
<keyword evidence="12" id="KW-0175">Coiled coil</keyword>
<dbReference type="SUPFAM" id="SSF63748">
    <property type="entry name" value="Tudor/PWWP/MBT"/>
    <property type="match status" value="1"/>
</dbReference>
<dbReference type="GO" id="GO:0005634">
    <property type="term" value="C:nucleus"/>
    <property type="evidence" value="ECO:0007669"/>
    <property type="project" value="UniProtKB-SubCell"/>
</dbReference>
<keyword evidence="6 11" id="KW-0862">Zinc</keyword>
<keyword evidence="10" id="KW-0539">Nucleus</keyword>
<dbReference type="Proteomes" id="UP000504632">
    <property type="component" value="Chromosome 14"/>
</dbReference>
<evidence type="ECO:0000256" key="5">
    <source>
        <dbReference type="ARBA" id="ARBA00022771"/>
    </source>
</evidence>
<dbReference type="CTD" id="84619"/>
<dbReference type="Gene3D" id="2.30.30.140">
    <property type="match status" value="1"/>
</dbReference>
<dbReference type="GO" id="GO:0000978">
    <property type="term" value="F:RNA polymerase II cis-regulatory region sequence-specific DNA binding"/>
    <property type="evidence" value="ECO:0007669"/>
    <property type="project" value="TreeGrafter"/>
</dbReference>
<keyword evidence="16" id="KW-1185">Reference proteome</keyword>
<dbReference type="InParanoid" id="A0A6J2WT56"/>
<evidence type="ECO:0000256" key="12">
    <source>
        <dbReference type="SAM" id="Coils"/>
    </source>
</evidence>
<dbReference type="OrthoDB" id="4822at2759"/>
<evidence type="ECO:0000256" key="2">
    <source>
        <dbReference type="ARBA" id="ARBA00022414"/>
    </source>
</evidence>
<dbReference type="PROSITE" id="PS50103">
    <property type="entry name" value="ZF_C3H1"/>
    <property type="match status" value="1"/>
</dbReference>
<dbReference type="InterPro" id="IPR000571">
    <property type="entry name" value="Znf_CCCH"/>
</dbReference>
<name>A0A6J2WT56_CHACN</name>
<dbReference type="InterPro" id="IPR036855">
    <property type="entry name" value="Znf_CCCH_sf"/>
</dbReference>
<comment type="subcellular location">
    <subcellularLocation>
        <location evidence="1">Nucleus</location>
    </subcellularLocation>
</comment>
<evidence type="ECO:0000256" key="8">
    <source>
        <dbReference type="ARBA" id="ARBA00023125"/>
    </source>
</evidence>